<dbReference type="InterPro" id="IPR036388">
    <property type="entry name" value="WH-like_DNA-bd_sf"/>
</dbReference>
<dbReference type="PROSITE" id="PS51000">
    <property type="entry name" value="HTH_DEOR_2"/>
    <property type="match status" value="1"/>
</dbReference>
<dbReference type="PANTHER" id="PTHR30363">
    <property type="entry name" value="HTH-TYPE TRANSCRIPTIONAL REGULATOR SRLR-RELATED"/>
    <property type="match status" value="1"/>
</dbReference>
<dbReference type="PANTHER" id="PTHR30363:SF44">
    <property type="entry name" value="AGA OPERON TRANSCRIPTIONAL REPRESSOR-RELATED"/>
    <property type="match status" value="1"/>
</dbReference>
<dbReference type="Pfam" id="PF08220">
    <property type="entry name" value="HTH_DeoR"/>
    <property type="match status" value="1"/>
</dbReference>
<reference evidence="5 6" key="1">
    <citation type="submission" date="2018-03" db="EMBL/GenBank/DDBJ databases">
        <title>Whole genome sequencing of Histamine producing bacteria.</title>
        <authorList>
            <person name="Butler K."/>
        </authorList>
    </citation>
    <scope>NUCLEOTIDE SEQUENCE [LARGE SCALE GENOMIC DNA]</scope>
    <source>
        <strain evidence="5 6">DSM 19138</strain>
    </source>
</reference>
<dbReference type="RefSeq" id="WP_107298693.1">
    <property type="nucleotide sequence ID" value="NZ_PYMB01000005.1"/>
</dbReference>
<evidence type="ECO:0000313" key="5">
    <source>
        <dbReference type="EMBL" id="PSW12203.1"/>
    </source>
</evidence>
<feature type="domain" description="HTH deoR-type" evidence="4">
    <location>
        <begin position="3"/>
        <end position="58"/>
    </location>
</feature>
<evidence type="ECO:0000313" key="6">
    <source>
        <dbReference type="Proteomes" id="UP000241346"/>
    </source>
</evidence>
<dbReference type="Pfam" id="PF00455">
    <property type="entry name" value="DeoRC"/>
    <property type="match status" value="1"/>
</dbReference>
<dbReference type="AlphaFoldDB" id="A0A2T3NDE1"/>
<dbReference type="EMBL" id="PYMB01000005">
    <property type="protein sequence ID" value="PSW12203.1"/>
    <property type="molecule type" value="Genomic_DNA"/>
</dbReference>
<gene>
    <name evidence="5" type="ORF">C9J01_13535</name>
</gene>
<dbReference type="InterPro" id="IPR037171">
    <property type="entry name" value="NagB/RpiA_transferase-like"/>
</dbReference>
<evidence type="ECO:0000256" key="1">
    <source>
        <dbReference type="ARBA" id="ARBA00023015"/>
    </source>
</evidence>
<dbReference type="SMART" id="SM00420">
    <property type="entry name" value="HTH_DEOR"/>
    <property type="match status" value="1"/>
</dbReference>
<keyword evidence="3" id="KW-0804">Transcription</keyword>
<dbReference type="InterPro" id="IPR050313">
    <property type="entry name" value="Carb_Metab_HTH_regulators"/>
</dbReference>
<dbReference type="GO" id="GO:0003700">
    <property type="term" value="F:DNA-binding transcription factor activity"/>
    <property type="evidence" value="ECO:0007669"/>
    <property type="project" value="InterPro"/>
</dbReference>
<dbReference type="InterPro" id="IPR014036">
    <property type="entry name" value="DeoR-like_C"/>
</dbReference>
<dbReference type="OrthoDB" id="9816363at2"/>
<dbReference type="InterPro" id="IPR018356">
    <property type="entry name" value="Tscrpt_reg_HTH_DeoR_CS"/>
</dbReference>
<dbReference type="GO" id="GO:0003677">
    <property type="term" value="F:DNA binding"/>
    <property type="evidence" value="ECO:0007669"/>
    <property type="project" value="UniProtKB-KW"/>
</dbReference>
<proteinExistence type="predicted"/>
<dbReference type="SMART" id="SM01134">
    <property type="entry name" value="DeoRC"/>
    <property type="match status" value="1"/>
</dbReference>
<dbReference type="SUPFAM" id="SSF100950">
    <property type="entry name" value="NagB/RpiA/CoA transferase-like"/>
    <property type="match status" value="1"/>
</dbReference>
<dbReference type="SUPFAM" id="SSF46785">
    <property type="entry name" value="Winged helix' DNA-binding domain"/>
    <property type="match status" value="1"/>
</dbReference>
<accession>A0A2T3NDE1</accession>
<dbReference type="PROSITE" id="PS00894">
    <property type="entry name" value="HTH_DEOR_1"/>
    <property type="match status" value="1"/>
</dbReference>
<dbReference type="Proteomes" id="UP000241346">
    <property type="component" value="Unassembled WGS sequence"/>
</dbReference>
<evidence type="ECO:0000256" key="2">
    <source>
        <dbReference type="ARBA" id="ARBA00023125"/>
    </source>
</evidence>
<evidence type="ECO:0000256" key="3">
    <source>
        <dbReference type="ARBA" id="ARBA00023163"/>
    </source>
</evidence>
<keyword evidence="1" id="KW-0805">Transcription regulation</keyword>
<sequence>MTPSSRQSHILALLEKDEILSISRLQKLLAVSHMTVRRDIRALEKSGHVRSVRGGVVTANEHLHHEHNTVATPQSVTHDHDKEWIRQTLHKQLNAHQVIYLHHGHISLEIAKQLPADQGLTVVTNDIAITNTLHARAFSEVYFIGGFIDRSKNASVGSCAEKALKNFNIDLAFVSTTTYEDGSDTLLSSVKTYAKRCCYVPELNRTYDGNFSTLPPTY</sequence>
<dbReference type="Gene3D" id="1.10.10.10">
    <property type="entry name" value="Winged helix-like DNA-binding domain superfamily/Winged helix DNA-binding domain"/>
    <property type="match status" value="1"/>
</dbReference>
<evidence type="ECO:0000259" key="4">
    <source>
        <dbReference type="PROSITE" id="PS51000"/>
    </source>
</evidence>
<protein>
    <submittedName>
        <fullName evidence="5">DeoR family transcriptional regulator</fullName>
    </submittedName>
</protein>
<dbReference type="InterPro" id="IPR036390">
    <property type="entry name" value="WH_DNA-bd_sf"/>
</dbReference>
<keyword evidence="2" id="KW-0238">DNA-binding</keyword>
<organism evidence="5 6">
    <name type="scientific">Photobacterium rosenbergii</name>
    <dbReference type="NCBI Taxonomy" id="294936"/>
    <lineage>
        <taxon>Bacteria</taxon>
        <taxon>Pseudomonadati</taxon>
        <taxon>Pseudomonadota</taxon>
        <taxon>Gammaproteobacteria</taxon>
        <taxon>Vibrionales</taxon>
        <taxon>Vibrionaceae</taxon>
        <taxon>Photobacterium</taxon>
    </lineage>
</organism>
<name>A0A2T3NDE1_9GAMM</name>
<dbReference type="InterPro" id="IPR001034">
    <property type="entry name" value="DeoR_HTH"/>
</dbReference>
<comment type="caution">
    <text evidence="5">The sequence shown here is derived from an EMBL/GenBank/DDBJ whole genome shotgun (WGS) entry which is preliminary data.</text>
</comment>